<dbReference type="Gene3D" id="3.40.50.1000">
    <property type="entry name" value="HAD superfamily/HAD-like"/>
    <property type="match status" value="1"/>
</dbReference>
<evidence type="ECO:0000256" key="9">
    <source>
        <dbReference type="ARBA" id="ARBA00022967"/>
    </source>
</evidence>
<dbReference type="GO" id="GO:0140581">
    <property type="term" value="F:P-type monovalent copper transporter activity"/>
    <property type="evidence" value="ECO:0007669"/>
    <property type="project" value="UniProtKB-EC"/>
</dbReference>
<dbReference type="Proteomes" id="UP001331761">
    <property type="component" value="Unassembled WGS sequence"/>
</dbReference>
<dbReference type="GO" id="GO:0005802">
    <property type="term" value="C:trans-Golgi network"/>
    <property type="evidence" value="ECO:0007669"/>
    <property type="project" value="TreeGrafter"/>
</dbReference>
<dbReference type="InterPro" id="IPR036412">
    <property type="entry name" value="HAD-like_sf"/>
</dbReference>
<evidence type="ECO:0000256" key="8">
    <source>
        <dbReference type="ARBA" id="ARBA00022840"/>
    </source>
</evidence>
<dbReference type="SUPFAM" id="SSF56784">
    <property type="entry name" value="HAD-like"/>
    <property type="match status" value="1"/>
</dbReference>
<evidence type="ECO:0000256" key="12">
    <source>
        <dbReference type="ARBA" id="ARBA00023065"/>
    </source>
</evidence>
<evidence type="ECO:0000256" key="2">
    <source>
        <dbReference type="ARBA" id="ARBA00012517"/>
    </source>
</evidence>
<comment type="caution">
    <text evidence="14">The sequence shown here is derived from an EMBL/GenBank/DDBJ whole genome shotgun (WGS) entry which is preliminary data.</text>
</comment>
<evidence type="ECO:0000256" key="1">
    <source>
        <dbReference type="ARBA" id="ARBA00004127"/>
    </source>
</evidence>
<dbReference type="EC" id="7.2.2.8" evidence="2"/>
<dbReference type="GO" id="GO:0060003">
    <property type="term" value="P:copper ion export"/>
    <property type="evidence" value="ECO:0007669"/>
    <property type="project" value="TreeGrafter"/>
</dbReference>
<reference evidence="14 15" key="1">
    <citation type="submission" date="2019-10" db="EMBL/GenBank/DDBJ databases">
        <title>Assembly and Annotation for the nematode Trichostrongylus colubriformis.</title>
        <authorList>
            <person name="Martin J."/>
        </authorList>
    </citation>
    <scope>NUCLEOTIDE SEQUENCE [LARGE SCALE GENOMIC DNA]</scope>
    <source>
        <strain evidence="14">G859</strain>
        <tissue evidence="14">Whole worm</tissue>
    </source>
</reference>
<evidence type="ECO:0000256" key="3">
    <source>
        <dbReference type="ARBA" id="ARBA00022448"/>
    </source>
</evidence>
<accession>A0AAN8FQ51</accession>
<evidence type="ECO:0000256" key="10">
    <source>
        <dbReference type="ARBA" id="ARBA00022989"/>
    </source>
</evidence>
<comment type="subcellular location">
    <subcellularLocation>
        <location evidence="1">Endomembrane system</location>
        <topology evidence="1">Multi-pass membrane protein</topology>
    </subcellularLocation>
</comment>
<dbReference type="Pfam" id="PF00702">
    <property type="entry name" value="Hydrolase"/>
    <property type="match status" value="1"/>
</dbReference>
<keyword evidence="6" id="KW-0547">Nucleotide-binding</keyword>
<keyword evidence="5" id="KW-0479">Metal-binding</keyword>
<protein>
    <recommendedName>
        <fullName evidence="2">P-type Cu(+) transporter</fullName>
        <ecNumber evidence="2">7.2.2.8</ecNumber>
    </recommendedName>
</protein>
<evidence type="ECO:0000256" key="13">
    <source>
        <dbReference type="ARBA" id="ARBA00023136"/>
    </source>
</evidence>
<dbReference type="PANTHER" id="PTHR43520">
    <property type="entry name" value="ATP7, ISOFORM B"/>
    <property type="match status" value="1"/>
</dbReference>
<feature type="non-terminal residue" evidence="14">
    <location>
        <position position="76"/>
    </location>
</feature>
<keyword evidence="4" id="KW-0812">Transmembrane</keyword>
<keyword evidence="8" id="KW-0067">ATP-binding</keyword>
<evidence type="ECO:0000256" key="11">
    <source>
        <dbReference type="ARBA" id="ARBA00023008"/>
    </source>
</evidence>
<dbReference type="GO" id="GO:0043682">
    <property type="term" value="F:P-type divalent copper transporter activity"/>
    <property type="evidence" value="ECO:0007669"/>
    <property type="project" value="TreeGrafter"/>
</dbReference>
<keyword evidence="11" id="KW-0186">Copper</keyword>
<dbReference type="FunFam" id="3.40.50.1000:FF:000144">
    <property type="entry name" value="copper-transporting ATPase 1 isoform X2"/>
    <property type="match status" value="1"/>
</dbReference>
<organism evidence="14 15">
    <name type="scientific">Trichostrongylus colubriformis</name>
    <name type="common">Black scour worm</name>
    <dbReference type="NCBI Taxonomy" id="6319"/>
    <lineage>
        <taxon>Eukaryota</taxon>
        <taxon>Metazoa</taxon>
        <taxon>Ecdysozoa</taxon>
        <taxon>Nematoda</taxon>
        <taxon>Chromadorea</taxon>
        <taxon>Rhabditida</taxon>
        <taxon>Rhabditina</taxon>
        <taxon>Rhabditomorpha</taxon>
        <taxon>Strongyloidea</taxon>
        <taxon>Trichostrongylidae</taxon>
        <taxon>Trichostrongylus</taxon>
    </lineage>
</organism>
<evidence type="ECO:0000256" key="6">
    <source>
        <dbReference type="ARBA" id="ARBA00022741"/>
    </source>
</evidence>
<dbReference type="GO" id="GO:0005507">
    <property type="term" value="F:copper ion binding"/>
    <property type="evidence" value="ECO:0007669"/>
    <property type="project" value="TreeGrafter"/>
</dbReference>
<keyword evidence="3" id="KW-0813">Transport</keyword>
<evidence type="ECO:0000313" key="14">
    <source>
        <dbReference type="EMBL" id="KAK5974083.1"/>
    </source>
</evidence>
<keyword evidence="7" id="KW-0187">Copper transport</keyword>
<evidence type="ECO:0000313" key="15">
    <source>
        <dbReference type="Proteomes" id="UP001331761"/>
    </source>
</evidence>
<dbReference type="GO" id="GO:0006878">
    <property type="term" value="P:intracellular copper ion homeostasis"/>
    <property type="evidence" value="ECO:0007669"/>
    <property type="project" value="TreeGrafter"/>
</dbReference>
<evidence type="ECO:0000256" key="5">
    <source>
        <dbReference type="ARBA" id="ARBA00022723"/>
    </source>
</evidence>
<dbReference type="GO" id="GO:0005886">
    <property type="term" value="C:plasma membrane"/>
    <property type="evidence" value="ECO:0007669"/>
    <property type="project" value="TreeGrafter"/>
</dbReference>
<keyword evidence="12" id="KW-0406">Ion transport</keyword>
<dbReference type="GO" id="GO:0015677">
    <property type="term" value="P:copper ion import"/>
    <property type="evidence" value="ECO:0007669"/>
    <property type="project" value="TreeGrafter"/>
</dbReference>
<evidence type="ECO:0000256" key="4">
    <source>
        <dbReference type="ARBA" id="ARBA00022692"/>
    </source>
</evidence>
<keyword evidence="9" id="KW-1278">Translocase</keyword>
<dbReference type="PANTHER" id="PTHR43520:SF8">
    <property type="entry name" value="P-TYPE CU(+) TRANSPORTER"/>
    <property type="match status" value="1"/>
</dbReference>
<gene>
    <name evidence="14" type="ORF">GCK32_004535</name>
</gene>
<sequence length="76" mass="8118">MPKILGEAVAIISIADKVKNEAALAVWALTKMGMRVVLLTGDNAKTAGSTARQVGIADVFSEVLPNQKQKKIQQLQ</sequence>
<dbReference type="EMBL" id="WIXE01014700">
    <property type="protein sequence ID" value="KAK5974083.1"/>
    <property type="molecule type" value="Genomic_DNA"/>
</dbReference>
<dbReference type="AlphaFoldDB" id="A0AAN8FQ51"/>
<dbReference type="GO" id="GO:0005524">
    <property type="term" value="F:ATP binding"/>
    <property type="evidence" value="ECO:0007669"/>
    <property type="project" value="UniProtKB-KW"/>
</dbReference>
<name>A0AAN8FQ51_TRICO</name>
<evidence type="ECO:0000256" key="7">
    <source>
        <dbReference type="ARBA" id="ARBA00022796"/>
    </source>
</evidence>
<keyword evidence="13" id="KW-0472">Membrane</keyword>
<keyword evidence="10" id="KW-1133">Transmembrane helix</keyword>
<keyword evidence="15" id="KW-1185">Reference proteome</keyword>
<dbReference type="InterPro" id="IPR023214">
    <property type="entry name" value="HAD_sf"/>
</dbReference>
<proteinExistence type="predicted"/>